<dbReference type="PANTHER" id="PTHR43792:SF1">
    <property type="entry name" value="N-ACETYLTRANSFERASE DOMAIN-CONTAINING PROTEIN"/>
    <property type="match status" value="1"/>
</dbReference>
<evidence type="ECO:0000259" key="1">
    <source>
        <dbReference type="PROSITE" id="PS51186"/>
    </source>
</evidence>
<dbReference type="Proteomes" id="UP000886657">
    <property type="component" value="Unassembled WGS sequence"/>
</dbReference>
<proteinExistence type="predicted"/>
<dbReference type="InterPro" id="IPR000182">
    <property type="entry name" value="GNAT_dom"/>
</dbReference>
<sequence>MKPLLTERLHIRPFALEDAPFVLRLLNEPSFIENIADKGVRTLEQAGAYLEGGPLASYATHGHGLWLVEHQVTGNPMGMCGLIRRNTLPEVDLGYAFLPEFWGLGYAREAAAACVSWGRDTLGLRGLLAIVSPGNAASIRLLQGLGFLPSGSMEYAPGDLVEIHRLALE</sequence>
<evidence type="ECO:0000313" key="2">
    <source>
        <dbReference type="EMBL" id="MBK9796341.1"/>
    </source>
</evidence>
<dbReference type="Gene3D" id="3.40.630.30">
    <property type="match status" value="1"/>
</dbReference>
<protein>
    <submittedName>
        <fullName evidence="2">GNAT family N-acetyltransferase</fullName>
    </submittedName>
</protein>
<dbReference type="SUPFAM" id="SSF55729">
    <property type="entry name" value="Acyl-CoA N-acyltransferases (Nat)"/>
    <property type="match status" value="1"/>
</dbReference>
<dbReference type="InterPro" id="IPR051531">
    <property type="entry name" value="N-acetyltransferase"/>
</dbReference>
<dbReference type="EMBL" id="JADKIO010000006">
    <property type="protein sequence ID" value="MBK9796341.1"/>
    <property type="molecule type" value="Genomic_DNA"/>
</dbReference>
<dbReference type="GO" id="GO:0016747">
    <property type="term" value="F:acyltransferase activity, transferring groups other than amino-acyl groups"/>
    <property type="evidence" value="ECO:0007669"/>
    <property type="project" value="InterPro"/>
</dbReference>
<dbReference type="AlphaFoldDB" id="A0A9D7SGE8"/>
<gene>
    <name evidence="2" type="ORF">IPP58_07560</name>
</gene>
<dbReference type="Pfam" id="PF13302">
    <property type="entry name" value="Acetyltransf_3"/>
    <property type="match status" value="1"/>
</dbReference>
<reference evidence="2" key="1">
    <citation type="submission" date="2020-10" db="EMBL/GenBank/DDBJ databases">
        <title>Connecting structure to function with the recovery of over 1000 high-quality activated sludge metagenome-assembled genomes encoding full-length rRNA genes using long-read sequencing.</title>
        <authorList>
            <person name="Singleton C.M."/>
            <person name="Petriglieri F."/>
            <person name="Kristensen J.M."/>
            <person name="Kirkegaard R.H."/>
            <person name="Michaelsen T.Y."/>
            <person name="Andersen M.H."/>
            <person name="Karst S.M."/>
            <person name="Dueholm M.S."/>
            <person name="Nielsen P.H."/>
            <person name="Albertsen M."/>
        </authorList>
    </citation>
    <scope>NUCLEOTIDE SEQUENCE</scope>
    <source>
        <strain evidence="2">Skiv_18-Q3-R9-52_MAXAC.067</strain>
    </source>
</reference>
<dbReference type="PANTHER" id="PTHR43792">
    <property type="entry name" value="GNAT FAMILY, PUTATIVE (AFU_ORTHOLOGUE AFUA_3G00765)-RELATED-RELATED"/>
    <property type="match status" value="1"/>
</dbReference>
<organism evidence="2 3">
    <name type="scientific">Candidatus Geothrix skivensis</name>
    <dbReference type="NCBI Taxonomy" id="2954439"/>
    <lineage>
        <taxon>Bacteria</taxon>
        <taxon>Pseudomonadati</taxon>
        <taxon>Acidobacteriota</taxon>
        <taxon>Holophagae</taxon>
        <taxon>Holophagales</taxon>
        <taxon>Holophagaceae</taxon>
        <taxon>Geothrix</taxon>
    </lineage>
</organism>
<evidence type="ECO:0000313" key="3">
    <source>
        <dbReference type="Proteomes" id="UP000886657"/>
    </source>
</evidence>
<dbReference type="InterPro" id="IPR016181">
    <property type="entry name" value="Acyl_CoA_acyltransferase"/>
</dbReference>
<name>A0A9D7SGE8_9BACT</name>
<dbReference type="PROSITE" id="PS51186">
    <property type="entry name" value="GNAT"/>
    <property type="match status" value="1"/>
</dbReference>
<comment type="caution">
    <text evidence="2">The sequence shown here is derived from an EMBL/GenBank/DDBJ whole genome shotgun (WGS) entry which is preliminary data.</text>
</comment>
<accession>A0A9D7SGE8</accession>
<feature type="domain" description="N-acetyltransferase" evidence="1">
    <location>
        <begin position="9"/>
        <end position="167"/>
    </location>
</feature>